<dbReference type="AlphaFoldDB" id="A0A151AZU9"/>
<dbReference type="Proteomes" id="UP000075670">
    <property type="component" value="Unassembled WGS sequence"/>
</dbReference>
<comment type="caution">
    <text evidence="1">The sequence shown here is derived from an EMBL/GenBank/DDBJ whole genome shotgun (WGS) entry which is preliminary data.</text>
</comment>
<gene>
    <name evidence="1" type="ORF">MOMUL_08680</name>
</gene>
<proteinExistence type="predicted"/>
<sequence length="202" mass="22463">MRHLDEETVFGAKVPYLNPAFGVCLEFPRHWQPRTGYGDVAGIPESYGGDDGFFLVNVMNGEGWTPEEVARQEAFHKLKPYGEKPRLEKTTVNGREGYFVFPSPELGAGGRSLLRGALPAARGDHGREIPLLYSVFCTQTQNTSRISPPRCGFCNPSFEEFAGRVLTEKVKCVQALQPGEFSQNVFFDRICKPSSKLAPIVF</sequence>
<accession>A0A151AZU9</accession>
<dbReference type="EMBL" id="LTBC01000002">
    <property type="protein sequence ID" value="KYH33090.1"/>
    <property type="molecule type" value="Genomic_DNA"/>
</dbReference>
<reference evidence="1 2" key="1">
    <citation type="submission" date="2016-02" db="EMBL/GenBank/DDBJ databases">
        <title>Genome sequence of Moorella mulderi DSM 14980.</title>
        <authorList>
            <person name="Poehlein A."/>
            <person name="Daniel R."/>
        </authorList>
    </citation>
    <scope>NUCLEOTIDE SEQUENCE [LARGE SCALE GENOMIC DNA]</scope>
    <source>
        <strain evidence="1 2">DSM 14980</strain>
    </source>
</reference>
<name>A0A151AZU9_9FIRM</name>
<evidence type="ECO:0000313" key="1">
    <source>
        <dbReference type="EMBL" id="KYH33090.1"/>
    </source>
</evidence>
<dbReference type="PATRIC" id="fig|1122241.3.peg.915"/>
<evidence type="ECO:0000313" key="2">
    <source>
        <dbReference type="Proteomes" id="UP000075670"/>
    </source>
</evidence>
<protein>
    <submittedName>
        <fullName evidence="1">Uncharacterized protein</fullName>
    </submittedName>
</protein>
<organism evidence="1 2">
    <name type="scientific">Moorella mulderi DSM 14980</name>
    <dbReference type="NCBI Taxonomy" id="1122241"/>
    <lineage>
        <taxon>Bacteria</taxon>
        <taxon>Bacillati</taxon>
        <taxon>Bacillota</taxon>
        <taxon>Clostridia</taxon>
        <taxon>Neomoorellales</taxon>
        <taxon>Neomoorellaceae</taxon>
        <taxon>Neomoorella</taxon>
    </lineage>
</organism>
<keyword evidence="2" id="KW-1185">Reference proteome</keyword>